<dbReference type="OrthoDB" id="411301at2"/>
<dbReference type="CDD" id="cd07812">
    <property type="entry name" value="SRPBCC"/>
    <property type="match status" value="1"/>
</dbReference>
<gene>
    <name evidence="1" type="ORF">C1T31_07215</name>
</gene>
<organism evidence="1 2">
    <name type="scientific">Hanstruepera neustonica</name>
    <dbReference type="NCBI Taxonomy" id="1445657"/>
    <lineage>
        <taxon>Bacteria</taxon>
        <taxon>Pseudomonadati</taxon>
        <taxon>Bacteroidota</taxon>
        <taxon>Flavobacteriia</taxon>
        <taxon>Flavobacteriales</taxon>
        <taxon>Flavobacteriaceae</taxon>
        <taxon>Hanstruepera</taxon>
    </lineage>
</organism>
<sequence length="152" mass="17900">MIYTTEIIVNVPLKEFIEKLDNPENMKHWQRGLIDYDHISGVPGEIGSKMKLVYKMGKREMELIETITFQDLPHAFHVTYDTKGMHNLQENFFEELDENRTKWTSKSEFLPTSFMLRMMTLLMPGAFKKQSKKYLEDFKNFAEKGISVAPKK</sequence>
<dbReference type="AlphaFoldDB" id="A0A2K1DZ58"/>
<evidence type="ECO:0000313" key="1">
    <source>
        <dbReference type="EMBL" id="PNQ73301.1"/>
    </source>
</evidence>
<dbReference type="Proteomes" id="UP000236641">
    <property type="component" value="Unassembled WGS sequence"/>
</dbReference>
<proteinExistence type="predicted"/>
<reference evidence="1 2" key="1">
    <citation type="submission" date="2018-01" db="EMBL/GenBank/DDBJ databases">
        <title>The draft genome of Hanstruepera neustonica JCM19743.</title>
        <authorList>
            <person name="He R.-H."/>
            <person name="Du Z.-J."/>
        </authorList>
    </citation>
    <scope>NUCLEOTIDE SEQUENCE [LARGE SCALE GENOMIC DNA]</scope>
    <source>
        <strain evidence="1 2">JCM19743</strain>
    </source>
</reference>
<protein>
    <submittedName>
        <fullName evidence="1">SRPBCC family protein</fullName>
    </submittedName>
</protein>
<keyword evidence="2" id="KW-1185">Reference proteome</keyword>
<dbReference type="SUPFAM" id="SSF55961">
    <property type="entry name" value="Bet v1-like"/>
    <property type="match status" value="1"/>
</dbReference>
<comment type="caution">
    <text evidence="1">The sequence shown here is derived from an EMBL/GenBank/DDBJ whole genome shotgun (WGS) entry which is preliminary data.</text>
</comment>
<dbReference type="EMBL" id="POWF01000003">
    <property type="protein sequence ID" value="PNQ73301.1"/>
    <property type="molecule type" value="Genomic_DNA"/>
</dbReference>
<dbReference type="InterPro" id="IPR023393">
    <property type="entry name" value="START-like_dom_sf"/>
</dbReference>
<name>A0A2K1DZ58_9FLAO</name>
<evidence type="ECO:0000313" key="2">
    <source>
        <dbReference type="Proteomes" id="UP000236641"/>
    </source>
</evidence>
<accession>A0A2K1DZ58</accession>
<dbReference type="Gene3D" id="3.30.530.20">
    <property type="match status" value="1"/>
</dbReference>
<dbReference type="RefSeq" id="WP_103051824.1">
    <property type="nucleotide sequence ID" value="NZ_POWF01000003.1"/>
</dbReference>